<name>A0ABP2K1T8_9LIST</name>
<evidence type="ECO:0000313" key="1">
    <source>
        <dbReference type="EMBL" id="EFR88999.1"/>
    </source>
</evidence>
<evidence type="ECO:0000313" key="2">
    <source>
        <dbReference type="Proteomes" id="UP000003412"/>
    </source>
</evidence>
<reference evidence="1 2" key="1">
    <citation type="journal article" date="2010" name="Microbiol. Resour. Announc.">
        <title>Comparative genomics of the bacterial genus Listeria: Genome evolution is characterized by limited gene acquisition and limited gene loss.</title>
        <authorList>
            <person name="den Bakker H.C."/>
            <person name="Cummings C.A."/>
            <person name="Ferreira V."/>
            <person name="Vatta P."/>
            <person name="Orsi R.H."/>
            <person name="Degoricija L."/>
            <person name="Barker M."/>
            <person name="Petrauskene O."/>
            <person name="Furtado M.R."/>
            <person name="Wiedmann M."/>
        </authorList>
    </citation>
    <scope>NUCLEOTIDE SEQUENCE [LARGE SCALE GENOMIC DNA]</scope>
    <source>
        <strain evidence="1 2">FSL S4-120</strain>
    </source>
</reference>
<dbReference type="EMBL" id="ADXF01000214">
    <property type="protein sequence ID" value="EFR88999.1"/>
    <property type="molecule type" value="Genomic_DNA"/>
</dbReference>
<gene>
    <name evidence="1" type="ORF">NT05LM_0352</name>
</gene>
<sequence>MATLSSSLEFRTSSHQHFFRIFSSIITAIKFLATEIYQNKKVPRK</sequence>
<comment type="caution">
    <text evidence="1">The sequence shown here is derived from an EMBL/GenBank/DDBJ whole genome shotgun (WGS) entry which is preliminary data.</text>
</comment>
<proteinExistence type="predicted"/>
<dbReference type="Proteomes" id="UP000003412">
    <property type="component" value="Chromosome"/>
</dbReference>
<protein>
    <submittedName>
        <fullName evidence="1">Uncharacterized protein</fullName>
    </submittedName>
</protein>
<accession>A0ABP2K1T8</accession>
<organism evidence="1 2">
    <name type="scientific">Listeria marthii FSL S4-120</name>
    <dbReference type="NCBI Taxonomy" id="702457"/>
    <lineage>
        <taxon>Bacteria</taxon>
        <taxon>Bacillati</taxon>
        <taxon>Bacillota</taxon>
        <taxon>Bacilli</taxon>
        <taxon>Bacillales</taxon>
        <taxon>Listeriaceae</taxon>
        <taxon>Listeria</taxon>
    </lineage>
</organism>
<keyword evidence="2" id="KW-1185">Reference proteome</keyword>